<keyword evidence="3" id="KW-1185">Reference proteome</keyword>
<protein>
    <submittedName>
        <fullName evidence="2">Glutamate receptor</fullName>
    </submittedName>
</protein>
<evidence type="ECO:0000313" key="2">
    <source>
        <dbReference type="EMBL" id="KAF5184505.1"/>
    </source>
</evidence>
<dbReference type="OrthoDB" id="1931998at2759"/>
<reference evidence="2 3" key="1">
    <citation type="submission" date="2020-06" db="EMBL/GenBank/DDBJ databases">
        <title>Transcriptomic and genomic resources for Thalictrum thalictroides and T. hernandezii: Facilitating candidate gene discovery in an emerging model plant lineage.</title>
        <authorList>
            <person name="Arias T."/>
            <person name="Riano-Pachon D.M."/>
            <person name="Di Stilio V.S."/>
        </authorList>
    </citation>
    <scope>NUCLEOTIDE SEQUENCE [LARGE SCALE GENOMIC DNA]</scope>
    <source>
        <strain evidence="3">cv. WT478/WT964</strain>
        <tissue evidence="2">Leaves</tissue>
    </source>
</reference>
<organism evidence="2 3">
    <name type="scientific">Thalictrum thalictroides</name>
    <name type="common">Rue-anemone</name>
    <name type="synonym">Anemone thalictroides</name>
    <dbReference type="NCBI Taxonomy" id="46969"/>
    <lineage>
        <taxon>Eukaryota</taxon>
        <taxon>Viridiplantae</taxon>
        <taxon>Streptophyta</taxon>
        <taxon>Embryophyta</taxon>
        <taxon>Tracheophyta</taxon>
        <taxon>Spermatophyta</taxon>
        <taxon>Magnoliopsida</taxon>
        <taxon>Ranunculales</taxon>
        <taxon>Ranunculaceae</taxon>
        <taxon>Thalictroideae</taxon>
        <taxon>Thalictrum</taxon>
    </lineage>
</organism>
<sequence length="92" mass="10524">MRLQTFSPFLFCFYSYVFIANFAKADNNSQNRGVTDYHVGVVLDMDSDIGKVGWNCIQIAFSDFYSANSDYRTKLFLHLRDSRGDNVQAAFA</sequence>
<name>A0A7J6VJX6_THATH</name>
<dbReference type="EMBL" id="JABWDY010032005">
    <property type="protein sequence ID" value="KAF5184505.1"/>
    <property type="molecule type" value="Genomic_DNA"/>
</dbReference>
<keyword evidence="2" id="KW-0675">Receptor</keyword>
<feature type="signal peptide" evidence="1">
    <location>
        <begin position="1"/>
        <end position="25"/>
    </location>
</feature>
<dbReference type="Proteomes" id="UP000554482">
    <property type="component" value="Unassembled WGS sequence"/>
</dbReference>
<dbReference type="InterPro" id="IPR015683">
    <property type="entry name" value="Ionotropic_Glu_rcpt"/>
</dbReference>
<accession>A0A7J6VJX6</accession>
<evidence type="ECO:0000313" key="3">
    <source>
        <dbReference type="Proteomes" id="UP000554482"/>
    </source>
</evidence>
<dbReference type="PANTHER" id="PTHR34836:SF1">
    <property type="entry name" value="OS09G0428600 PROTEIN"/>
    <property type="match status" value="1"/>
</dbReference>
<keyword evidence="1" id="KW-0732">Signal</keyword>
<evidence type="ECO:0000256" key="1">
    <source>
        <dbReference type="SAM" id="SignalP"/>
    </source>
</evidence>
<proteinExistence type="predicted"/>
<dbReference type="AlphaFoldDB" id="A0A7J6VJX6"/>
<dbReference type="PANTHER" id="PTHR34836">
    <property type="entry name" value="OS06G0188250 PROTEIN"/>
    <property type="match status" value="1"/>
</dbReference>
<feature type="non-terminal residue" evidence="2">
    <location>
        <position position="92"/>
    </location>
</feature>
<gene>
    <name evidence="2" type="ORF">FRX31_025908</name>
</gene>
<comment type="caution">
    <text evidence="2">The sequence shown here is derived from an EMBL/GenBank/DDBJ whole genome shotgun (WGS) entry which is preliminary data.</text>
</comment>
<feature type="chain" id="PRO_5029881462" evidence="1">
    <location>
        <begin position="26"/>
        <end position="92"/>
    </location>
</feature>